<evidence type="ECO:0000313" key="8">
    <source>
        <dbReference type="EMBL" id="KKU49552.1"/>
    </source>
</evidence>
<feature type="transmembrane region" description="Helical" evidence="6">
    <location>
        <begin position="131"/>
        <end position="148"/>
    </location>
</feature>
<dbReference type="EMBL" id="LCNH01000033">
    <property type="protein sequence ID" value="KKU49552.1"/>
    <property type="molecule type" value="Genomic_DNA"/>
</dbReference>
<dbReference type="InterPro" id="IPR037185">
    <property type="entry name" value="EmrE-like"/>
</dbReference>
<dbReference type="PANTHER" id="PTHR32322:SF18">
    <property type="entry name" value="S-ADENOSYLMETHIONINE_S-ADENOSYLHOMOCYSTEINE TRANSPORTER"/>
    <property type="match status" value="1"/>
</dbReference>
<dbReference type="Pfam" id="PF00892">
    <property type="entry name" value="EamA"/>
    <property type="match status" value="2"/>
</dbReference>
<feature type="transmembrane region" description="Helical" evidence="6">
    <location>
        <begin position="35"/>
        <end position="59"/>
    </location>
</feature>
<dbReference type="STRING" id="1619122.UX73_C0033G0003"/>
<gene>
    <name evidence="8" type="ORF">UX73_C0033G0003</name>
</gene>
<evidence type="ECO:0000256" key="5">
    <source>
        <dbReference type="ARBA" id="ARBA00023136"/>
    </source>
</evidence>
<keyword evidence="2" id="KW-1003">Cell membrane</keyword>
<keyword evidence="4 6" id="KW-1133">Transmembrane helix</keyword>
<evidence type="ECO:0000256" key="1">
    <source>
        <dbReference type="ARBA" id="ARBA00004651"/>
    </source>
</evidence>
<feature type="domain" description="EamA" evidence="7">
    <location>
        <begin position="13"/>
        <end position="142"/>
    </location>
</feature>
<evidence type="ECO:0000259" key="7">
    <source>
        <dbReference type="Pfam" id="PF00892"/>
    </source>
</evidence>
<feature type="transmembrane region" description="Helical" evidence="6">
    <location>
        <begin position="281"/>
        <end position="300"/>
    </location>
</feature>
<dbReference type="SUPFAM" id="SSF103481">
    <property type="entry name" value="Multidrug resistance efflux transporter EmrE"/>
    <property type="match status" value="2"/>
</dbReference>
<dbReference type="InterPro" id="IPR000620">
    <property type="entry name" value="EamA_dom"/>
</dbReference>
<dbReference type="PANTHER" id="PTHR32322">
    <property type="entry name" value="INNER MEMBRANE TRANSPORTER"/>
    <property type="match status" value="1"/>
</dbReference>
<accession>A0A0G1QXC2</accession>
<feature type="transmembrane region" description="Helical" evidence="6">
    <location>
        <begin position="160"/>
        <end position="179"/>
    </location>
</feature>
<comment type="subcellular location">
    <subcellularLocation>
        <location evidence="1">Cell membrane</location>
        <topology evidence="1">Multi-pass membrane protein</topology>
    </subcellularLocation>
</comment>
<dbReference type="Proteomes" id="UP000034873">
    <property type="component" value="Unassembled WGS sequence"/>
</dbReference>
<evidence type="ECO:0000256" key="3">
    <source>
        <dbReference type="ARBA" id="ARBA00022692"/>
    </source>
</evidence>
<feature type="transmembrane region" description="Helical" evidence="6">
    <location>
        <begin position="98"/>
        <end position="119"/>
    </location>
</feature>
<proteinExistence type="predicted"/>
<feature type="transmembrane region" description="Helical" evidence="6">
    <location>
        <begin position="306"/>
        <end position="322"/>
    </location>
</feature>
<reference evidence="8 9" key="1">
    <citation type="journal article" date="2015" name="Nature">
        <title>rRNA introns, odd ribosomes, and small enigmatic genomes across a large radiation of phyla.</title>
        <authorList>
            <person name="Brown C.T."/>
            <person name="Hug L.A."/>
            <person name="Thomas B.C."/>
            <person name="Sharon I."/>
            <person name="Castelle C.J."/>
            <person name="Singh A."/>
            <person name="Wilkins M.J."/>
            <person name="Williams K.H."/>
            <person name="Banfield J.F."/>
        </authorList>
    </citation>
    <scope>NUCLEOTIDE SEQUENCE [LARGE SCALE GENOMIC DNA]</scope>
</reference>
<comment type="caution">
    <text evidence="8">The sequence shown here is derived from an EMBL/GenBank/DDBJ whole genome shotgun (WGS) entry which is preliminary data.</text>
</comment>
<evidence type="ECO:0000256" key="4">
    <source>
        <dbReference type="ARBA" id="ARBA00022989"/>
    </source>
</evidence>
<organism evidence="8 9">
    <name type="scientific">candidate division WWE3 bacterium GW2011_GWC1_47_10</name>
    <dbReference type="NCBI Taxonomy" id="1619122"/>
    <lineage>
        <taxon>Bacteria</taxon>
        <taxon>Katanobacteria</taxon>
    </lineage>
</organism>
<keyword evidence="5 6" id="KW-0472">Membrane</keyword>
<evidence type="ECO:0000256" key="6">
    <source>
        <dbReference type="SAM" id="Phobius"/>
    </source>
</evidence>
<sequence>MIRTLPKRHLAFAALLVATAIWGVATPIIKLTLSHISLFSFLFFRFLVVCCILLPVTALELKRNPIDKRDLPNLFVLGLLGQASIILIFIGIKYTSSIDAAVIGIMAPLFVIWAGHFFYREKVKSQVKLGIAIATLGTLFVVAEPILTEHGFSLSVWLRLGGNALVILYNLCFAAYIILSKHVMGKESDQVDGALSTFGLKPMRKEYSPLLHTSITFYVALLVIVPLFVLESVGMLGGDTFHTGNWSVFALSGILYMALASSMIAYFSFEWGLKTAKVADSAIFAYLGPLFTLPASFVLLGEIPSKFVLAGVALAAVGVVIAEKGKA</sequence>
<feature type="transmembrane region" description="Helical" evidence="6">
    <location>
        <begin position="71"/>
        <end position="92"/>
    </location>
</feature>
<protein>
    <recommendedName>
        <fullName evidence="7">EamA domain-containing protein</fullName>
    </recommendedName>
</protein>
<dbReference type="GO" id="GO:0005886">
    <property type="term" value="C:plasma membrane"/>
    <property type="evidence" value="ECO:0007669"/>
    <property type="project" value="UniProtKB-SubCell"/>
</dbReference>
<evidence type="ECO:0000313" key="9">
    <source>
        <dbReference type="Proteomes" id="UP000034873"/>
    </source>
</evidence>
<keyword evidence="3 6" id="KW-0812">Transmembrane</keyword>
<dbReference type="InterPro" id="IPR050638">
    <property type="entry name" value="AA-Vitamin_Transporters"/>
</dbReference>
<dbReference type="AlphaFoldDB" id="A0A0G1QXC2"/>
<name>A0A0G1QXC2_UNCKA</name>
<feature type="transmembrane region" description="Helical" evidence="6">
    <location>
        <begin position="249"/>
        <end position="269"/>
    </location>
</feature>
<evidence type="ECO:0000256" key="2">
    <source>
        <dbReference type="ARBA" id="ARBA00022475"/>
    </source>
</evidence>
<feature type="domain" description="EamA" evidence="7">
    <location>
        <begin position="194"/>
        <end position="321"/>
    </location>
</feature>
<feature type="transmembrane region" description="Helical" evidence="6">
    <location>
        <begin position="210"/>
        <end position="229"/>
    </location>
</feature>